<evidence type="ECO:0000259" key="1">
    <source>
        <dbReference type="Pfam" id="PF08410"/>
    </source>
</evidence>
<protein>
    <submittedName>
        <fullName evidence="2">DUF1737 domain-containing protein</fullName>
    </submittedName>
</protein>
<dbReference type="InterPro" id="IPR013619">
    <property type="entry name" value="DUF1737"/>
</dbReference>
<dbReference type="EMBL" id="CP053384">
    <property type="protein sequence ID" value="QKN57258.1"/>
    <property type="molecule type" value="Genomic_DNA"/>
</dbReference>
<accession>A0A6M9WSL8</accession>
<name>A0A6M9WSL8_ECOLX</name>
<sequence>MAFKHYDVVRASSPSDLAGKLTQKLKEGWQPYGSPIISNAGYGYYRKCGNLPCAD</sequence>
<evidence type="ECO:0000313" key="2">
    <source>
        <dbReference type="EMBL" id="QKN57258.1"/>
    </source>
</evidence>
<proteinExistence type="predicted"/>
<organism evidence="2">
    <name type="scientific">Escherichia coli</name>
    <dbReference type="NCBI Taxonomy" id="562"/>
    <lineage>
        <taxon>Bacteria</taxon>
        <taxon>Pseudomonadati</taxon>
        <taxon>Pseudomonadota</taxon>
        <taxon>Gammaproteobacteria</taxon>
        <taxon>Enterobacterales</taxon>
        <taxon>Enterobacteriaceae</taxon>
        <taxon>Escherichia</taxon>
    </lineage>
</organism>
<dbReference type="Pfam" id="PF08410">
    <property type="entry name" value="DUF1737"/>
    <property type="match status" value="1"/>
</dbReference>
<dbReference type="AlphaFoldDB" id="A0A6M9WSL8"/>
<gene>
    <name evidence="2" type="ORF">HHJ25_02775</name>
</gene>
<reference evidence="2" key="1">
    <citation type="submission" date="2020-05" db="EMBL/GenBank/DDBJ databases">
        <title>F plasmids are the major carriers of antibiotic resistance genes in human-associated commensal E. coli.</title>
        <authorList>
            <person name="Stephens C."/>
            <person name="Arismendi T."/>
            <person name="Wright M."/>
            <person name="Gonzalez A."/>
            <person name="Gill M."/>
            <person name="Hartman A."/>
            <person name="Pandori M."/>
            <person name="Hess D."/>
        </authorList>
    </citation>
    <scope>NUCLEOTIDE SEQUENCE</scope>
    <source>
        <strain evidence="2">SCU-107</strain>
    </source>
</reference>
<feature type="domain" description="DUF1737" evidence="1">
    <location>
        <begin position="3"/>
        <end position="42"/>
    </location>
</feature>